<dbReference type="Proteomes" id="UP000001364">
    <property type="component" value="Chromosome"/>
</dbReference>
<dbReference type="Gene3D" id="1.10.10.60">
    <property type="entry name" value="Homeodomain-like"/>
    <property type="match status" value="1"/>
</dbReference>
<dbReference type="SUPFAM" id="SSF46689">
    <property type="entry name" value="Homeodomain-like"/>
    <property type="match status" value="1"/>
</dbReference>
<dbReference type="PROSITE" id="PS01124">
    <property type="entry name" value="HTH_ARAC_FAMILY_2"/>
    <property type="match status" value="1"/>
</dbReference>
<dbReference type="AlphaFoldDB" id="A0A0H3C6P9"/>
<evidence type="ECO:0000259" key="5">
    <source>
        <dbReference type="PROSITE" id="PS01124"/>
    </source>
</evidence>
<dbReference type="GeneID" id="7333065"/>
<keyword evidence="4" id="KW-0812">Transmembrane</keyword>
<accession>A0A0H3C6P9</accession>
<reference evidence="6 7" key="1">
    <citation type="journal article" date="2010" name="J. Bacteriol.">
        <title>The genetic basis of laboratory adaptation in Caulobacter crescentus.</title>
        <authorList>
            <person name="Marks M.E."/>
            <person name="Castro-Rojas C.M."/>
            <person name="Teiling C."/>
            <person name="Du L."/>
            <person name="Kapatral V."/>
            <person name="Walunas T.L."/>
            <person name="Crosson S."/>
        </authorList>
    </citation>
    <scope>NUCLEOTIDE SEQUENCE [LARGE SCALE GENOMIC DNA]</scope>
    <source>
        <strain evidence="7">NA1000 / CB15N</strain>
    </source>
</reference>
<evidence type="ECO:0000256" key="2">
    <source>
        <dbReference type="ARBA" id="ARBA00023125"/>
    </source>
</evidence>
<feature type="transmembrane region" description="Helical" evidence="4">
    <location>
        <begin position="79"/>
        <end position="100"/>
    </location>
</feature>
<dbReference type="Pfam" id="PF12833">
    <property type="entry name" value="HTH_18"/>
    <property type="match status" value="1"/>
</dbReference>
<dbReference type="SMR" id="A0A0H3C6P9"/>
<keyword evidence="3" id="KW-0804">Transcription</keyword>
<proteinExistence type="predicted"/>
<keyword evidence="7" id="KW-1185">Reference proteome</keyword>
<evidence type="ECO:0000256" key="4">
    <source>
        <dbReference type="SAM" id="Phobius"/>
    </source>
</evidence>
<evidence type="ECO:0000256" key="3">
    <source>
        <dbReference type="ARBA" id="ARBA00023163"/>
    </source>
</evidence>
<dbReference type="InterPro" id="IPR018062">
    <property type="entry name" value="HTH_AraC-typ_CS"/>
</dbReference>
<dbReference type="PIRSF" id="PIRSF031684">
    <property type="entry name" value="Txn_reg_031684_prd"/>
    <property type="match status" value="1"/>
</dbReference>
<feature type="domain" description="HTH araC/xylS-type" evidence="5">
    <location>
        <begin position="219"/>
        <end position="324"/>
    </location>
</feature>
<dbReference type="OrthoDB" id="5492415at2"/>
<dbReference type="KEGG" id="ccs:CCNA_00935"/>
<dbReference type="PROSITE" id="PS00041">
    <property type="entry name" value="HTH_ARAC_FAMILY_1"/>
    <property type="match status" value="1"/>
</dbReference>
<evidence type="ECO:0000256" key="1">
    <source>
        <dbReference type="ARBA" id="ARBA00023015"/>
    </source>
</evidence>
<dbReference type="InterPro" id="IPR009057">
    <property type="entry name" value="Homeodomain-like_sf"/>
</dbReference>
<dbReference type="PANTHER" id="PTHR43280">
    <property type="entry name" value="ARAC-FAMILY TRANSCRIPTIONAL REGULATOR"/>
    <property type="match status" value="1"/>
</dbReference>
<dbReference type="GO" id="GO:0003700">
    <property type="term" value="F:DNA-binding transcription factor activity"/>
    <property type="evidence" value="ECO:0007669"/>
    <property type="project" value="InterPro"/>
</dbReference>
<name>A0A0H3C6P9_CAUVN</name>
<dbReference type="InterPro" id="IPR016981">
    <property type="entry name" value="Tscrpt_reg_031684_prd"/>
</dbReference>
<dbReference type="InterPro" id="IPR018060">
    <property type="entry name" value="HTH_AraC"/>
</dbReference>
<dbReference type="GO" id="GO:0043565">
    <property type="term" value="F:sequence-specific DNA binding"/>
    <property type="evidence" value="ECO:0007669"/>
    <property type="project" value="InterPro"/>
</dbReference>
<sequence length="328" mass="35950">MRMRVEVQTAMGRSGGRWPETYVYGGLFAAAMIAFCLARLLGQRLGPASELMAIAGDATCGWSWLLVRALFQPPRAQRAAWPLVLVLTLVVVGAFLRAAGDLTTPFARMALNLGELISSAMLVMATLEPLKGLSKRTPAPERRFRLIFVAGYAAVLSVAVIWANGAPSTPWSQAIKPLCGLTALAGMGAALVYRRRHPLEPERPARQTPLPANAQDLAQAIWRWVVDEKLYAQPDLRVADLARRLGEPDYKVTQCVTGPLGFRNFNQMVNHVRIEEAQRRLADPAFDHLPILTLAYDCGFGSIGPFNRAFKAKTGMTPQAFRKGRRGA</sequence>
<keyword evidence="2" id="KW-0238">DNA-binding</keyword>
<feature type="transmembrane region" description="Helical" evidence="4">
    <location>
        <begin position="175"/>
        <end position="193"/>
    </location>
</feature>
<dbReference type="RefSeq" id="YP_002516308.1">
    <property type="nucleotide sequence ID" value="NC_011916.1"/>
</dbReference>
<dbReference type="EMBL" id="CP001340">
    <property type="protein sequence ID" value="ACL94400.1"/>
    <property type="molecule type" value="Genomic_DNA"/>
</dbReference>
<dbReference type="PANTHER" id="PTHR43280:SF29">
    <property type="entry name" value="ARAC-FAMILY TRANSCRIPTIONAL REGULATOR"/>
    <property type="match status" value="1"/>
</dbReference>
<evidence type="ECO:0000313" key="6">
    <source>
        <dbReference type="EMBL" id="ACL94400.1"/>
    </source>
</evidence>
<feature type="transmembrane region" description="Helical" evidence="4">
    <location>
        <begin position="21"/>
        <end position="42"/>
    </location>
</feature>
<dbReference type="PATRIC" id="fig|565050.3.peg.921"/>
<keyword evidence="1" id="KW-0805">Transcription regulation</keyword>
<dbReference type="RefSeq" id="WP_010918776.1">
    <property type="nucleotide sequence ID" value="NC_011916.1"/>
</dbReference>
<feature type="transmembrane region" description="Helical" evidence="4">
    <location>
        <begin position="146"/>
        <end position="163"/>
    </location>
</feature>
<keyword evidence="4" id="KW-1133">Transmembrane helix</keyword>
<organism evidence="6 7">
    <name type="scientific">Caulobacter vibrioides (strain NA1000 / CB15N)</name>
    <name type="common">Caulobacter crescentus</name>
    <dbReference type="NCBI Taxonomy" id="565050"/>
    <lineage>
        <taxon>Bacteria</taxon>
        <taxon>Pseudomonadati</taxon>
        <taxon>Pseudomonadota</taxon>
        <taxon>Alphaproteobacteria</taxon>
        <taxon>Caulobacterales</taxon>
        <taxon>Caulobacteraceae</taxon>
        <taxon>Caulobacter</taxon>
    </lineage>
</organism>
<evidence type="ECO:0000313" key="7">
    <source>
        <dbReference type="Proteomes" id="UP000001364"/>
    </source>
</evidence>
<gene>
    <name evidence="6" type="ordered locus">CCNA_00935</name>
</gene>
<dbReference type="SMART" id="SM00342">
    <property type="entry name" value="HTH_ARAC"/>
    <property type="match status" value="1"/>
</dbReference>
<protein>
    <submittedName>
        <fullName evidence="6">AraC-family transcriptional regulator</fullName>
    </submittedName>
</protein>
<dbReference type="HOGENOM" id="CLU_062011_0_0_5"/>
<keyword evidence="4" id="KW-0472">Membrane</keyword>